<evidence type="ECO:0000313" key="2">
    <source>
        <dbReference type="EMBL" id="QXQ14007.1"/>
    </source>
</evidence>
<gene>
    <name evidence="2" type="ORF">KV203_00600</name>
</gene>
<dbReference type="EMBL" id="CP079105">
    <property type="protein sequence ID" value="QXQ14007.1"/>
    <property type="molecule type" value="Genomic_DNA"/>
</dbReference>
<dbReference type="InterPro" id="IPR009040">
    <property type="entry name" value="Ferritin-like_diiron"/>
</dbReference>
<accession>A0ABX8SA01</accession>
<feature type="domain" description="Ferritin-like diiron" evidence="1">
    <location>
        <begin position="1"/>
        <end position="132"/>
    </location>
</feature>
<dbReference type="InterPro" id="IPR012347">
    <property type="entry name" value="Ferritin-like"/>
</dbReference>
<evidence type="ECO:0000313" key="3">
    <source>
        <dbReference type="Proteomes" id="UP000887023"/>
    </source>
</evidence>
<name>A0ABX8SA01_9ACTN</name>
<keyword evidence="3" id="KW-1185">Reference proteome</keyword>
<organism evidence="2 3">
    <name type="scientific">Skermania pinensis</name>
    <dbReference type="NCBI Taxonomy" id="39122"/>
    <lineage>
        <taxon>Bacteria</taxon>
        <taxon>Bacillati</taxon>
        <taxon>Actinomycetota</taxon>
        <taxon>Actinomycetes</taxon>
        <taxon>Mycobacteriales</taxon>
        <taxon>Gordoniaceae</taxon>
        <taxon>Skermania</taxon>
    </lineage>
</organism>
<dbReference type="RefSeq" id="WP_066471948.1">
    <property type="nucleotide sequence ID" value="NZ_CP079105.1"/>
</dbReference>
<dbReference type="Proteomes" id="UP000887023">
    <property type="component" value="Chromosome"/>
</dbReference>
<dbReference type="InterPro" id="IPR008331">
    <property type="entry name" value="Ferritin_DPS_dom"/>
</dbReference>
<dbReference type="Pfam" id="PF00210">
    <property type="entry name" value="Ferritin"/>
    <property type="match status" value="1"/>
</dbReference>
<dbReference type="SUPFAM" id="SSF47240">
    <property type="entry name" value="Ferritin-like"/>
    <property type="match status" value="1"/>
</dbReference>
<evidence type="ECO:0000259" key="1">
    <source>
        <dbReference type="PROSITE" id="PS50905"/>
    </source>
</evidence>
<sequence length="149" mass="16655">MTDEFTAAQQYTAIAVYFDSAGLGQLARRFHTLADIERHHALGIIEFLLGRGYPVQVGGIGEIASTFTSPQNAVEFILRREHDTTGRITQLSRLARFGDDYLADRFVQALLADQVEHTARVMTLLTEIYATNGDLAEIDDYAGRDYVRV</sequence>
<dbReference type="PROSITE" id="PS50905">
    <property type="entry name" value="FERRITIN_LIKE"/>
    <property type="match status" value="1"/>
</dbReference>
<reference evidence="2" key="1">
    <citation type="submission" date="2021-07" db="EMBL/GenBank/DDBJ databases">
        <title>Candidatus Kaistella beijingensis sp. nov. isolated from a municipal wastewater treatment plant is involved in sludge foaming.</title>
        <authorList>
            <person name="Song Y."/>
            <person name="Liu S.-J."/>
        </authorList>
    </citation>
    <scope>NUCLEOTIDE SEQUENCE</scope>
    <source>
        <strain evidence="2">DSM 43998</strain>
    </source>
</reference>
<protein>
    <submittedName>
        <fullName evidence="2">Ferritin</fullName>
    </submittedName>
</protein>
<dbReference type="Gene3D" id="1.20.1260.10">
    <property type="match status" value="1"/>
</dbReference>
<proteinExistence type="predicted"/>
<dbReference type="InterPro" id="IPR009078">
    <property type="entry name" value="Ferritin-like_SF"/>
</dbReference>